<evidence type="ECO:0000313" key="2">
    <source>
        <dbReference type="Proteomes" id="UP001233172"/>
    </source>
</evidence>
<accession>A0AAD8C131</accession>
<organism evidence="1 2">
    <name type="scientific">Biomphalaria pfeifferi</name>
    <name type="common">Bloodfluke planorb</name>
    <name type="synonym">Freshwater snail</name>
    <dbReference type="NCBI Taxonomy" id="112525"/>
    <lineage>
        <taxon>Eukaryota</taxon>
        <taxon>Metazoa</taxon>
        <taxon>Spiralia</taxon>
        <taxon>Lophotrochozoa</taxon>
        <taxon>Mollusca</taxon>
        <taxon>Gastropoda</taxon>
        <taxon>Heterobranchia</taxon>
        <taxon>Euthyneura</taxon>
        <taxon>Panpulmonata</taxon>
        <taxon>Hygrophila</taxon>
        <taxon>Lymnaeoidea</taxon>
        <taxon>Planorbidae</taxon>
        <taxon>Biomphalaria</taxon>
    </lineage>
</organism>
<reference evidence="1" key="1">
    <citation type="journal article" date="2023" name="PLoS Negl. Trop. Dis.">
        <title>A genome sequence for Biomphalaria pfeifferi, the major vector snail for the human-infecting parasite Schistosoma mansoni.</title>
        <authorList>
            <person name="Bu L."/>
            <person name="Lu L."/>
            <person name="Laidemitt M.R."/>
            <person name="Zhang S.M."/>
            <person name="Mutuku M."/>
            <person name="Mkoji G."/>
            <person name="Steinauer M."/>
            <person name="Loker E.S."/>
        </authorList>
    </citation>
    <scope>NUCLEOTIDE SEQUENCE</scope>
    <source>
        <strain evidence="1">KasaAsao</strain>
    </source>
</reference>
<gene>
    <name evidence="1" type="ORF">Bpfe_006953</name>
</gene>
<comment type="caution">
    <text evidence="1">The sequence shown here is derived from an EMBL/GenBank/DDBJ whole genome shotgun (WGS) entry which is preliminary data.</text>
</comment>
<dbReference type="AlphaFoldDB" id="A0AAD8C131"/>
<feature type="non-terminal residue" evidence="1">
    <location>
        <position position="1"/>
    </location>
</feature>
<dbReference type="EMBL" id="JASAOG010000020">
    <property type="protein sequence ID" value="KAK0063802.1"/>
    <property type="molecule type" value="Genomic_DNA"/>
</dbReference>
<proteinExistence type="predicted"/>
<sequence>TVVALLKAGCDVTLVDNAGLTAAELADKCGQTVAAAVIRGEITADQALAATNGQT</sequence>
<reference evidence="1" key="2">
    <citation type="submission" date="2023-04" db="EMBL/GenBank/DDBJ databases">
        <authorList>
            <person name="Bu L."/>
            <person name="Lu L."/>
            <person name="Laidemitt M.R."/>
            <person name="Zhang S.M."/>
            <person name="Mutuku M."/>
            <person name="Mkoji G."/>
            <person name="Steinauer M."/>
            <person name="Loker E.S."/>
        </authorList>
    </citation>
    <scope>NUCLEOTIDE SEQUENCE</scope>
    <source>
        <strain evidence="1">KasaAsao</strain>
        <tissue evidence="1">Whole Snail</tissue>
    </source>
</reference>
<feature type="non-terminal residue" evidence="1">
    <location>
        <position position="55"/>
    </location>
</feature>
<name>A0AAD8C131_BIOPF</name>
<evidence type="ECO:0000313" key="1">
    <source>
        <dbReference type="EMBL" id="KAK0063802.1"/>
    </source>
</evidence>
<dbReference type="Proteomes" id="UP001233172">
    <property type="component" value="Unassembled WGS sequence"/>
</dbReference>
<protein>
    <submittedName>
        <fullName evidence="1">Espin</fullName>
    </submittedName>
</protein>
<keyword evidence="2" id="KW-1185">Reference proteome</keyword>